<evidence type="ECO:0000256" key="1">
    <source>
        <dbReference type="SAM" id="Phobius"/>
    </source>
</evidence>
<evidence type="ECO:0000313" key="3">
    <source>
        <dbReference type="Proteomes" id="UP000215144"/>
    </source>
</evidence>
<accession>A0A239X8I4</accession>
<protein>
    <submittedName>
        <fullName evidence="2">EpuA protein</fullName>
    </submittedName>
</protein>
<keyword evidence="1" id="KW-0472">Membrane</keyword>
<dbReference type="Pfam" id="PF11772">
    <property type="entry name" value="EpuA"/>
    <property type="match status" value="1"/>
</dbReference>
<dbReference type="InterPro" id="IPR024596">
    <property type="entry name" value="RNApol_su_b/EpuA"/>
</dbReference>
<dbReference type="EMBL" id="LT906454">
    <property type="protein sequence ID" value="SNV42997.1"/>
    <property type="molecule type" value="Genomic_DNA"/>
</dbReference>
<dbReference type="RefSeq" id="WP_017768663.1">
    <property type="nucleotide sequence ID" value="NZ_LT906454.1"/>
</dbReference>
<proteinExistence type="predicted"/>
<organism evidence="2 3">
    <name type="scientific">Streptococcus acidominimus</name>
    <dbReference type="NCBI Taxonomy" id="1326"/>
    <lineage>
        <taxon>Bacteria</taxon>
        <taxon>Bacillati</taxon>
        <taxon>Bacillota</taxon>
        <taxon>Bacilli</taxon>
        <taxon>Lactobacillales</taxon>
        <taxon>Streptococcaceae</taxon>
        <taxon>Streptococcus</taxon>
    </lineage>
</organism>
<keyword evidence="1" id="KW-0812">Transmembrane</keyword>
<feature type="transmembrane region" description="Helical" evidence="1">
    <location>
        <begin position="12"/>
        <end position="37"/>
    </location>
</feature>
<dbReference type="KEGG" id="saco:SAME_01623"/>
<gene>
    <name evidence="2" type="primary">epuA</name>
    <name evidence="2" type="ORF">SAMEA4504048_01623</name>
</gene>
<reference evidence="2 3" key="1">
    <citation type="submission" date="2017-06" db="EMBL/GenBank/DDBJ databases">
        <authorList>
            <consortium name="Pathogen Informatics"/>
        </authorList>
    </citation>
    <scope>NUCLEOTIDE SEQUENCE [LARGE SCALE GENOMIC DNA]</scope>
    <source>
        <strain evidence="2 3">NCTC11291</strain>
    </source>
</reference>
<dbReference type="Proteomes" id="UP000215144">
    <property type="component" value="Chromosome 1"/>
</dbReference>
<dbReference type="AlphaFoldDB" id="A0A239X8I4"/>
<sequence>MKQRILYVLGQYMFIIIIAALSLLFLAIGLIIGYGVIGDGKDAFSILSLDKWQGLFSKFNVK</sequence>
<name>A0A239X8I4_STRAI</name>
<evidence type="ECO:0000313" key="2">
    <source>
        <dbReference type="EMBL" id="SNV42997.1"/>
    </source>
</evidence>
<keyword evidence="1" id="KW-1133">Transmembrane helix</keyword>